<keyword evidence="6" id="KW-1185">Reference proteome</keyword>
<accession>A0A848LKZ5</accession>
<dbReference type="GO" id="GO:0032259">
    <property type="term" value="P:methylation"/>
    <property type="evidence" value="ECO:0007669"/>
    <property type="project" value="UniProtKB-KW"/>
</dbReference>
<keyword evidence="2 5" id="KW-0808">Transferase</keyword>
<evidence type="ECO:0000313" key="6">
    <source>
        <dbReference type="Proteomes" id="UP000518300"/>
    </source>
</evidence>
<dbReference type="GO" id="GO:0008168">
    <property type="term" value="F:methyltransferase activity"/>
    <property type="evidence" value="ECO:0007669"/>
    <property type="project" value="UniProtKB-KW"/>
</dbReference>
<dbReference type="Pfam" id="PF13649">
    <property type="entry name" value="Methyltransf_25"/>
    <property type="match status" value="1"/>
</dbReference>
<sequence length="256" mass="28343">MSASVPGFYDGMAEEYHLLFANWTQSVERQGAVLDALLRRLGEPPPRRVLDCACGIGTQALGLAGRGYVVHATDLSPAAVARAEREARAMNVTLTTGVADMRTLDTQVPGTFPVVLAFDNAVPHLLTDEDLDAAARAMASKLAPGGLLLLSVRDYDTLVAQQPRFTSERVLDAPEGRRILFQVWDWSVDGRTYTVHQFILRPEGSGWQATEHTGVYRVLQRVELERALTRAGLMDTRWYEAEETGYYQPIVTARRP</sequence>
<dbReference type="EMBL" id="JABBJJ010000134">
    <property type="protein sequence ID" value="NMO18391.1"/>
    <property type="molecule type" value="Genomic_DNA"/>
</dbReference>
<keyword evidence="3" id="KW-0949">S-adenosyl-L-methionine</keyword>
<proteinExistence type="predicted"/>
<reference evidence="5 6" key="1">
    <citation type="submission" date="2020-04" db="EMBL/GenBank/DDBJ databases">
        <title>Draft genome of Pyxidicoccus fallax type strain.</title>
        <authorList>
            <person name="Whitworth D.E."/>
        </authorList>
    </citation>
    <scope>NUCLEOTIDE SEQUENCE [LARGE SCALE GENOMIC DNA]</scope>
    <source>
        <strain evidence="5 6">DSM 14698</strain>
    </source>
</reference>
<name>A0A848LKZ5_9BACT</name>
<dbReference type="CDD" id="cd02440">
    <property type="entry name" value="AdoMet_MTases"/>
    <property type="match status" value="1"/>
</dbReference>
<dbReference type="InterPro" id="IPR029063">
    <property type="entry name" value="SAM-dependent_MTases_sf"/>
</dbReference>
<dbReference type="RefSeq" id="WP_169347656.1">
    <property type="nucleotide sequence ID" value="NZ_JABBJJ010000134.1"/>
</dbReference>
<evidence type="ECO:0000256" key="1">
    <source>
        <dbReference type="ARBA" id="ARBA00022603"/>
    </source>
</evidence>
<organism evidence="5 6">
    <name type="scientific">Pyxidicoccus fallax</name>
    <dbReference type="NCBI Taxonomy" id="394095"/>
    <lineage>
        <taxon>Bacteria</taxon>
        <taxon>Pseudomonadati</taxon>
        <taxon>Myxococcota</taxon>
        <taxon>Myxococcia</taxon>
        <taxon>Myxococcales</taxon>
        <taxon>Cystobacterineae</taxon>
        <taxon>Myxococcaceae</taxon>
        <taxon>Pyxidicoccus</taxon>
    </lineage>
</organism>
<keyword evidence="1 5" id="KW-0489">Methyltransferase</keyword>
<evidence type="ECO:0000259" key="4">
    <source>
        <dbReference type="Pfam" id="PF13649"/>
    </source>
</evidence>
<evidence type="ECO:0000256" key="2">
    <source>
        <dbReference type="ARBA" id="ARBA00022679"/>
    </source>
</evidence>
<comment type="caution">
    <text evidence="5">The sequence shown here is derived from an EMBL/GenBank/DDBJ whole genome shotgun (WGS) entry which is preliminary data.</text>
</comment>
<dbReference type="PANTHER" id="PTHR43464:SF19">
    <property type="entry name" value="UBIQUINONE BIOSYNTHESIS O-METHYLTRANSFERASE, MITOCHONDRIAL"/>
    <property type="match status" value="1"/>
</dbReference>
<dbReference type="InterPro" id="IPR041698">
    <property type="entry name" value="Methyltransf_25"/>
</dbReference>
<gene>
    <name evidence="5" type="ORF">HG543_26535</name>
</gene>
<dbReference type="Gene3D" id="2.20.130.10">
    <property type="entry name" value="CAC2371-like domains"/>
    <property type="match status" value="1"/>
</dbReference>
<dbReference type="Proteomes" id="UP000518300">
    <property type="component" value="Unassembled WGS sequence"/>
</dbReference>
<feature type="domain" description="Methyltransferase" evidence="4">
    <location>
        <begin position="49"/>
        <end position="146"/>
    </location>
</feature>
<evidence type="ECO:0000256" key="3">
    <source>
        <dbReference type="ARBA" id="ARBA00022691"/>
    </source>
</evidence>
<dbReference type="SUPFAM" id="SSF53335">
    <property type="entry name" value="S-adenosyl-L-methionine-dependent methyltransferases"/>
    <property type="match status" value="1"/>
</dbReference>
<dbReference type="AlphaFoldDB" id="A0A848LKZ5"/>
<dbReference type="Gene3D" id="3.40.50.150">
    <property type="entry name" value="Vaccinia Virus protein VP39"/>
    <property type="match status" value="1"/>
</dbReference>
<dbReference type="PANTHER" id="PTHR43464">
    <property type="entry name" value="METHYLTRANSFERASE"/>
    <property type="match status" value="1"/>
</dbReference>
<evidence type="ECO:0000313" key="5">
    <source>
        <dbReference type="EMBL" id="NMO18391.1"/>
    </source>
</evidence>
<protein>
    <submittedName>
        <fullName evidence="5">Class I SAM-dependent methyltransferase</fullName>
    </submittedName>
</protein>